<dbReference type="Proteomes" id="UP000672934">
    <property type="component" value="Unassembled WGS sequence"/>
</dbReference>
<evidence type="ECO:0000313" key="1">
    <source>
        <dbReference type="EMBL" id="CAG2144484.1"/>
    </source>
</evidence>
<sequence length="67" mass="7433">MDNSEHTGWLIAKIASAWAAVGIASWNDAAGFAAFMYTAWLIGQKAWREHVRPFLQRHGLVSSTSDE</sequence>
<proteinExistence type="predicted"/>
<keyword evidence="2" id="KW-1185">Reference proteome</keyword>
<comment type="caution">
    <text evidence="1">The sequence shown here is derived from an EMBL/GenBank/DDBJ whole genome shotgun (WGS) entry which is preliminary data.</text>
</comment>
<evidence type="ECO:0008006" key="3">
    <source>
        <dbReference type="Google" id="ProtNLM"/>
    </source>
</evidence>
<protein>
    <recommendedName>
        <fullName evidence="3">Holin</fullName>
    </recommendedName>
</protein>
<gene>
    <name evidence="1" type="ORF">LMG31506_03016</name>
</gene>
<organism evidence="1 2">
    <name type="scientific">Cupriavidus yeoncheonensis</name>
    <dbReference type="NCBI Taxonomy" id="1462994"/>
    <lineage>
        <taxon>Bacteria</taxon>
        <taxon>Pseudomonadati</taxon>
        <taxon>Pseudomonadota</taxon>
        <taxon>Betaproteobacteria</taxon>
        <taxon>Burkholderiales</taxon>
        <taxon>Burkholderiaceae</taxon>
        <taxon>Cupriavidus</taxon>
    </lineage>
</organism>
<dbReference type="RefSeq" id="WP_211947969.1">
    <property type="nucleotide sequence ID" value="NZ_CAJPUY010000010.1"/>
</dbReference>
<name>A0A916NE29_9BURK</name>
<evidence type="ECO:0000313" key="2">
    <source>
        <dbReference type="Proteomes" id="UP000672934"/>
    </source>
</evidence>
<accession>A0A916NE29</accession>
<reference evidence="1" key="1">
    <citation type="submission" date="2021-03" db="EMBL/GenBank/DDBJ databases">
        <authorList>
            <person name="Peeters C."/>
        </authorList>
    </citation>
    <scope>NUCLEOTIDE SEQUENCE</scope>
    <source>
        <strain evidence="1">LMG 31506</strain>
    </source>
</reference>
<dbReference type="AlphaFoldDB" id="A0A916NE29"/>
<dbReference type="EMBL" id="CAJPUY010000010">
    <property type="protein sequence ID" value="CAG2144484.1"/>
    <property type="molecule type" value="Genomic_DNA"/>
</dbReference>